<evidence type="ECO:0000256" key="3">
    <source>
        <dbReference type="ARBA" id="ARBA00022801"/>
    </source>
</evidence>
<dbReference type="Gene3D" id="3.20.20.140">
    <property type="entry name" value="Metal-dependent hydrolases"/>
    <property type="match status" value="1"/>
</dbReference>
<dbReference type="PIRSF" id="PIRSF016557">
    <property type="entry name" value="Caps_synth_CpsB"/>
    <property type="match status" value="1"/>
</dbReference>
<dbReference type="PANTHER" id="PTHR39181">
    <property type="entry name" value="TYROSINE-PROTEIN PHOSPHATASE YWQE"/>
    <property type="match status" value="1"/>
</dbReference>
<sequence>MTDLHTHILPQIDDGAKDVKMSLQLLAAQQRVGVSQIVCTPHFHFERQNLDDFVQKRYESAKKLAKTLSAYPNFRIGLKFGAEVRISPKVLECDQKQLCFQGTNVMLLEMPMNYRPQWDMNVLYQLTMAGVVPLIAHVERYPYVKEDPNVVLEWIEAGAYIQVNAPSIVQDPGGRARVFEMMEHGMVHVIASDTHSPDKRPPLLREAFQMVDGKFGSSHVKYYVKNANALYAGVEPDVEEPRKVKKKFWRM</sequence>
<evidence type="ECO:0000313" key="7">
    <source>
        <dbReference type="Proteomes" id="UP000824209"/>
    </source>
</evidence>
<comment type="caution">
    <text evidence="6">The sequence shown here is derived from an EMBL/GenBank/DDBJ whole genome shotgun (WGS) entry which is preliminary data.</text>
</comment>
<keyword evidence="4" id="KW-0904">Protein phosphatase</keyword>
<proteinExistence type="inferred from homology"/>
<gene>
    <name evidence="6" type="ORF">H9943_10295</name>
</gene>
<dbReference type="GO" id="GO:0004725">
    <property type="term" value="F:protein tyrosine phosphatase activity"/>
    <property type="evidence" value="ECO:0007669"/>
    <property type="project" value="UniProtKB-EC"/>
</dbReference>
<dbReference type="PANTHER" id="PTHR39181:SF1">
    <property type="entry name" value="TYROSINE-PROTEIN PHOSPHATASE YWQE"/>
    <property type="match status" value="1"/>
</dbReference>
<organism evidence="6 7">
    <name type="scientific">Candidatus Ruthenibacterium avium</name>
    <dbReference type="NCBI Taxonomy" id="2838751"/>
    <lineage>
        <taxon>Bacteria</taxon>
        <taxon>Bacillati</taxon>
        <taxon>Bacillota</taxon>
        <taxon>Clostridia</taxon>
        <taxon>Eubacteriales</taxon>
        <taxon>Oscillospiraceae</taxon>
        <taxon>Ruthenibacterium</taxon>
    </lineage>
</organism>
<evidence type="ECO:0000256" key="2">
    <source>
        <dbReference type="ARBA" id="ARBA00013064"/>
    </source>
</evidence>
<reference evidence="6" key="1">
    <citation type="journal article" date="2021" name="PeerJ">
        <title>Extensive microbial diversity within the chicken gut microbiome revealed by metagenomics and culture.</title>
        <authorList>
            <person name="Gilroy R."/>
            <person name="Ravi A."/>
            <person name="Getino M."/>
            <person name="Pursley I."/>
            <person name="Horton D.L."/>
            <person name="Alikhan N.F."/>
            <person name="Baker D."/>
            <person name="Gharbi K."/>
            <person name="Hall N."/>
            <person name="Watson M."/>
            <person name="Adriaenssens E.M."/>
            <person name="Foster-Nyarko E."/>
            <person name="Jarju S."/>
            <person name="Secka A."/>
            <person name="Antonio M."/>
            <person name="Oren A."/>
            <person name="Chaudhuri R.R."/>
            <person name="La Ragione R."/>
            <person name="Hildebrand F."/>
            <person name="Pallen M.J."/>
        </authorList>
    </citation>
    <scope>NUCLEOTIDE SEQUENCE</scope>
    <source>
        <strain evidence="6">ChiBcec8-14828</strain>
    </source>
</reference>
<dbReference type="EMBL" id="DWYA01000092">
    <property type="protein sequence ID" value="HJB40768.1"/>
    <property type="molecule type" value="Genomic_DNA"/>
</dbReference>
<reference evidence="6" key="2">
    <citation type="submission" date="2021-04" db="EMBL/GenBank/DDBJ databases">
        <authorList>
            <person name="Gilroy R."/>
        </authorList>
    </citation>
    <scope>NUCLEOTIDE SEQUENCE</scope>
    <source>
        <strain evidence="6">ChiBcec8-14828</strain>
    </source>
</reference>
<evidence type="ECO:0000256" key="5">
    <source>
        <dbReference type="ARBA" id="ARBA00051722"/>
    </source>
</evidence>
<dbReference type="InterPro" id="IPR016195">
    <property type="entry name" value="Pol/histidinol_Pase-like"/>
</dbReference>
<dbReference type="Pfam" id="PF19567">
    <property type="entry name" value="CpsB_CapC"/>
    <property type="match status" value="1"/>
</dbReference>
<evidence type="ECO:0000256" key="1">
    <source>
        <dbReference type="ARBA" id="ARBA00005750"/>
    </source>
</evidence>
<dbReference type="AlphaFoldDB" id="A0A9D2M4H7"/>
<name>A0A9D2M4H7_9FIRM</name>
<comment type="similarity">
    <text evidence="1">Belongs to the metallo-dependent hydrolases superfamily. CpsB/CapC family.</text>
</comment>
<keyword evidence="3" id="KW-0378">Hydrolase</keyword>
<dbReference type="EC" id="3.1.3.48" evidence="2"/>
<evidence type="ECO:0000256" key="4">
    <source>
        <dbReference type="ARBA" id="ARBA00022912"/>
    </source>
</evidence>
<accession>A0A9D2M4H7</accession>
<dbReference type="GO" id="GO:0030145">
    <property type="term" value="F:manganese ion binding"/>
    <property type="evidence" value="ECO:0007669"/>
    <property type="project" value="InterPro"/>
</dbReference>
<protein>
    <recommendedName>
        <fullName evidence="2">protein-tyrosine-phosphatase</fullName>
        <ecNumber evidence="2">3.1.3.48</ecNumber>
    </recommendedName>
</protein>
<dbReference type="Proteomes" id="UP000824209">
    <property type="component" value="Unassembled WGS sequence"/>
</dbReference>
<comment type="catalytic activity">
    <reaction evidence="5">
        <text>O-phospho-L-tyrosyl-[protein] + H2O = L-tyrosyl-[protein] + phosphate</text>
        <dbReference type="Rhea" id="RHEA:10684"/>
        <dbReference type="Rhea" id="RHEA-COMP:10136"/>
        <dbReference type="Rhea" id="RHEA-COMP:20101"/>
        <dbReference type="ChEBI" id="CHEBI:15377"/>
        <dbReference type="ChEBI" id="CHEBI:43474"/>
        <dbReference type="ChEBI" id="CHEBI:46858"/>
        <dbReference type="ChEBI" id="CHEBI:61978"/>
        <dbReference type="EC" id="3.1.3.48"/>
    </reaction>
</comment>
<dbReference type="SUPFAM" id="SSF89550">
    <property type="entry name" value="PHP domain-like"/>
    <property type="match status" value="1"/>
</dbReference>
<dbReference type="InterPro" id="IPR016667">
    <property type="entry name" value="Caps_polysacc_synth_CpsB/CapC"/>
</dbReference>
<evidence type="ECO:0000313" key="6">
    <source>
        <dbReference type="EMBL" id="HJB40768.1"/>
    </source>
</evidence>